<dbReference type="Pfam" id="PF00098">
    <property type="entry name" value="zf-CCHC"/>
    <property type="match status" value="2"/>
</dbReference>
<evidence type="ECO:0000259" key="2">
    <source>
        <dbReference type="PROSITE" id="PS50158"/>
    </source>
</evidence>
<keyword evidence="1" id="KW-0863">Zinc-finger</keyword>
<dbReference type="OrthoDB" id="6475417at2759"/>
<reference evidence="3 4" key="1">
    <citation type="journal article" date="2020" name="Cell">
        <title>Large-Scale Comparative Analyses of Tick Genomes Elucidate Their Genetic Diversity and Vector Capacities.</title>
        <authorList>
            <consortium name="Tick Genome and Microbiome Consortium (TIGMIC)"/>
            <person name="Jia N."/>
            <person name="Wang J."/>
            <person name="Shi W."/>
            <person name="Du L."/>
            <person name="Sun Y."/>
            <person name="Zhan W."/>
            <person name="Jiang J.F."/>
            <person name="Wang Q."/>
            <person name="Zhang B."/>
            <person name="Ji P."/>
            <person name="Bell-Sakyi L."/>
            <person name="Cui X.M."/>
            <person name="Yuan T.T."/>
            <person name="Jiang B.G."/>
            <person name="Yang W.F."/>
            <person name="Lam T.T."/>
            <person name="Chang Q.C."/>
            <person name="Ding S.J."/>
            <person name="Wang X.J."/>
            <person name="Zhu J.G."/>
            <person name="Ruan X.D."/>
            <person name="Zhao L."/>
            <person name="Wei J.T."/>
            <person name="Ye R.Z."/>
            <person name="Que T.C."/>
            <person name="Du C.H."/>
            <person name="Zhou Y.H."/>
            <person name="Cheng J.X."/>
            <person name="Dai P.F."/>
            <person name="Guo W.B."/>
            <person name="Han X.H."/>
            <person name="Huang E.J."/>
            <person name="Li L.F."/>
            <person name="Wei W."/>
            <person name="Gao Y.C."/>
            <person name="Liu J.Z."/>
            <person name="Shao H.Z."/>
            <person name="Wang X."/>
            <person name="Wang C.C."/>
            <person name="Yang T.C."/>
            <person name="Huo Q.B."/>
            <person name="Li W."/>
            <person name="Chen H.Y."/>
            <person name="Chen S.E."/>
            <person name="Zhou L.G."/>
            <person name="Ni X.B."/>
            <person name="Tian J.H."/>
            <person name="Sheng Y."/>
            <person name="Liu T."/>
            <person name="Pan Y.S."/>
            <person name="Xia L.Y."/>
            <person name="Li J."/>
            <person name="Zhao F."/>
            <person name="Cao W.C."/>
        </authorList>
    </citation>
    <scope>NUCLEOTIDE SEQUENCE [LARGE SCALE GENOMIC DNA]</scope>
    <source>
        <strain evidence="3">HaeL-2018</strain>
    </source>
</reference>
<evidence type="ECO:0000256" key="1">
    <source>
        <dbReference type="PROSITE-ProRule" id="PRU00047"/>
    </source>
</evidence>
<dbReference type="PROSITE" id="PS50158">
    <property type="entry name" value="ZF_CCHC"/>
    <property type="match status" value="2"/>
</dbReference>
<protein>
    <recommendedName>
        <fullName evidence="2">CCHC-type domain-containing protein</fullName>
    </recommendedName>
</protein>
<comment type="caution">
    <text evidence="3">The sequence shown here is derived from an EMBL/GenBank/DDBJ whole genome shotgun (WGS) entry which is preliminary data.</text>
</comment>
<keyword evidence="1" id="KW-0479">Metal-binding</keyword>
<accession>A0A9J6H2A8</accession>
<dbReference type="GO" id="GO:0003676">
    <property type="term" value="F:nucleic acid binding"/>
    <property type="evidence" value="ECO:0007669"/>
    <property type="project" value="InterPro"/>
</dbReference>
<feature type="domain" description="CCHC-type" evidence="2">
    <location>
        <begin position="3"/>
        <end position="18"/>
    </location>
</feature>
<dbReference type="VEuPathDB" id="VectorBase:HLOH_048708"/>
<evidence type="ECO:0000313" key="4">
    <source>
        <dbReference type="Proteomes" id="UP000821853"/>
    </source>
</evidence>
<dbReference type="SUPFAM" id="SSF57756">
    <property type="entry name" value="Retrovirus zinc finger-like domains"/>
    <property type="match status" value="1"/>
</dbReference>
<proteinExistence type="predicted"/>
<dbReference type="InterPro" id="IPR036875">
    <property type="entry name" value="Znf_CCHC_sf"/>
</dbReference>
<keyword evidence="1" id="KW-0862">Zinc</keyword>
<dbReference type="GO" id="GO:0008270">
    <property type="term" value="F:zinc ion binding"/>
    <property type="evidence" value="ECO:0007669"/>
    <property type="project" value="UniProtKB-KW"/>
</dbReference>
<dbReference type="Gene3D" id="4.10.60.10">
    <property type="entry name" value="Zinc finger, CCHC-type"/>
    <property type="match status" value="1"/>
</dbReference>
<dbReference type="EMBL" id="JABSTR010000011">
    <property type="protein sequence ID" value="KAH9380844.1"/>
    <property type="molecule type" value="Genomic_DNA"/>
</dbReference>
<dbReference type="SMART" id="SM00343">
    <property type="entry name" value="ZnF_C2HC"/>
    <property type="match status" value="2"/>
</dbReference>
<gene>
    <name evidence="3" type="ORF">HPB48_017768</name>
</gene>
<dbReference type="Proteomes" id="UP000821853">
    <property type="component" value="Chromosome 9"/>
</dbReference>
<keyword evidence="4" id="KW-1185">Reference proteome</keyword>
<organism evidence="3 4">
    <name type="scientific">Haemaphysalis longicornis</name>
    <name type="common">Bush tick</name>
    <dbReference type="NCBI Taxonomy" id="44386"/>
    <lineage>
        <taxon>Eukaryota</taxon>
        <taxon>Metazoa</taxon>
        <taxon>Ecdysozoa</taxon>
        <taxon>Arthropoda</taxon>
        <taxon>Chelicerata</taxon>
        <taxon>Arachnida</taxon>
        <taxon>Acari</taxon>
        <taxon>Parasitiformes</taxon>
        <taxon>Ixodida</taxon>
        <taxon>Ixodoidea</taxon>
        <taxon>Ixodidae</taxon>
        <taxon>Haemaphysalinae</taxon>
        <taxon>Haemaphysalis</taxon>
    </lineage>
</organism>
<feature type="domain" description="CCHC-type" evidence="2">
    <location>
        <begin position="23"/>
        <end position="38"/>
    </location>
</feature>
<dbReference type="AlphaFoldDB" id="A0A9J6H2A8"/>
<name>A0A9J6H2A8_HAELO</name>
<dbReference type="InterPro" id="IPR001878">
    <property type="entry name" value="Znf_CCHC"/>
</dbReference>
<sequence length="78" mass="8809">MSCYNCGKMGRIVRQCKEQEKPCYICHKHGHISRDCTNSYWHDRRRYVCDQMGHISRPMPAAMTLSPTSATGATSAGT</sequence>
<evidence type="ECO:0000313" key="3">
    <source>
        <dbReference type="EMBL" id="KAH9380844.1"/>
    </source>
</evidence>